<dbReference type="AlphaFoldDB" id="A0A0A3I2N7"/>
<dbReference type="PROSITE" id="PS51257">
    <property type="entry name" value="PROKAR_LIPOPROTEIN"/>
    <property type="match status" value="1"/>
</dbReference>
<dbReference type="Proteomes" id="UP000030416">
    <property type="component" value="Unassembled WGS sequence"/>
</dbReference>
<sequence length="205" mass="22231">MKKFISLFSLGLTAMILTACGGQEASKPVDVVTAFLESVQAGDLEKASTYISKENTSEEFDFTGLKEGNEDPATAALVQGISNNYQFKTPTETAIDENNAEVTVEITSLDFAAAMGTAMQEILGVAFELAAKDQTEEEYNKAMDEKSTEILSNAMTSKDAEMITRDVTLTLTKNNEGQFKIVSNEQLMEAVLGNAKEVEEMFSGM</sequence>
<accession>A0A0A3I2N7</accession>
<evidence type="ECO:0000256" key="1">
    <source>
        <dbReference type="SAM" id="SignalP"/>
    </source>
</evidence>
<feature type="signal peptide" evidence="1">
    <location>
        <begin position="1"/>
        <end position="19"/>
    </location>
</feature>
<protein>
    <recommendedName>
        <fullName evidence="4">DUF4878 domain-containing protein</fullName>
    </recommendedName>
</protein>
<proteinExistence type="predicted"/>
<evidence type="ECO:0008006" key="4">
    <source>
        <dbReference type="Google" id="ProtNLM"/>
    </source>
</evidence>
<evidence type="ECO:0000313" key="3">
    <source>
        <dbReference type="Proteomes" id="UP000030416"/>
    </source>
</evidence>
<name>A0A0A3I2N7_9BACL</name>
<reference evidence="2 3" key="1">
    <citation type="submission" date="2014-02" db="EMBL/GenBank/DDBJ databases">
        <title>Draft genome sequence of Lysinibacillus manganicus DSM 26584T.</title>
        <authorList>
            <person name="Zhang F."/>
            <person name="Wang G."/>
            <person name="Zhang L."/>
        </authorList>
    </citation>
    <scope>NUCLEOTIDE SEQUENCE [LARGE SCALE GENOMIC DNA]</scope>
    <source>
        <strain evidence="2 3">DSM 26584</strain>
    </source>
</reference>
<organism evidence="2 3">
    <name type="scientific">Ureibacillus manganicus DSM 26584</name>
    <dbReference type="NCBI Taxonomy" id="1384049"/>
    <lineage>
        <taxon>Bacteria</taxon>
        <taxon>Bacillati</taxon>
        <taxon>Bacillota</taxon>
        <taxon>Bacilli</taxon>
        <taxon>Bacillales</taxon>
        <taxon>Caryophanaceae</taxon>
        <taxon>Ureibacillus</taxon>
    </lineage>
</organism>
<dbReference type="EMBL" id="JPVN01000016">
    <property type="protein sequence ID" value="KGR77755.1"/>
    <property type="molecule type" value="Genomic_DNA"/>
</dbReference>
<gene>
    <name evidence="2" type="ORF">CD29_13985</name>
</gene>
<dbReference type="STRING" id="1384049.CD29_13985"/>
<dbReference type="OrthoDB" id="2422994at2"/>
<keyword evidence="3" id="KW-1185">Reference proteome</keyword>
<dbReference type="eggNOG" id="ENOG5032DI3">
    <property type="taxonomic scope" value="Bacteria"/>
</dbReference>
<dbReference type="RefSeq" id="WP_036187828.1">
    <property type="nucleotide sequence ID" value="NZ_AVDA01000016.1"/>
</dbReference>
<feature type="chain" id="PRO_5038441636" description="DUF4878 domain-containing protein" evidence="1">
    <location>
        <begin position="20"/>
        <end position="205"/>
    </location>
</feature>
<evidence type="ECO:0000313" key="2">
    <source>
        <dbReference type="EMBL" id="KGR77755.1"/>
    </source>
</evidence>
<comment type="caution">
    <text evidence="2">The sequence shown here is derived from an EMBL/GenBank/DDBJ whole genome shotgun (WGS) entry which is preliminary data.</text>
</comment>
<keyword evidence="1" id="KW-0732">Signal</keyword>